<keyword evidence="1" id="KW-0472">Membrane</keyword>
<evidence type="ECO:0008006" key="4">
    <source>
        <dbReference type="Google" id="ProtNLM"/>
    </source>
</evidence>
<evidence type="ECO:0000256" key="1">
    <source>
        <dbReference type="SAM" id="Phobius"/>
    </source>
</evidence>
<comment type="caution">
    <text evidence="2">The sequence shown here is derived from an EMBL/GenBank/DDBJ whole genome shotgun (WGS) entry which is preliminary data.</text>
</comment>
<proteinExistence type="predicted"/>
<dbReference type="Proteomes" id="UP000475325">
    <property type="component" value="Unassembled WGS sequence"/>
</dbReference>
<keyword evidence="1" id="KW-1133">Transmembrane helix</keyword>
<evidence type="ECO:0000313" key="3">
    <source>
        <dbReference type="Proteomes" id="UP000475325"/>
    </source>
</evidence>
<sequence>MEAVSLASGIAGLLSLSISIIGISYKYISSANKASKSEGEYIVELANLKLLFSRLQEVSHSSELGVSSKLLSSLPISECMRDLEQLHSKLKKRSSSRLFMIKFNKLSWPFVEEETLQLVKMLHRYREIFQTSLTTEGFHDASGSYPSQVGYAVRNGSKLAKFGKFRRETKGRLPTVSSDKRAVVSG</sequence>
<evidence type="ECO:0000313" key="2">
    <source>
        <dbReference type="EMBL" id="KAF3099957.1"/>
    </source>
</evidence>
<name>A0A7C8N8N2_ORBOL</name>
<organism evidence="2 3">
    <name type="scientific">Orbilia oligospora</name>
    <name type="common">Nematode-trapping fungus</name>
    <name type="synonym">Arthrobotrys oligospora</name>
    <dbReference type="NCBI Taxonomy" id="2813651"/>
    <lineage>
        <taxon>Eukaryota</taxon>
        <taxon>Fungi</taxon>
        <taxon>Dikarya</taxon>
        <taxon>Ascomycota</taxon>
        <taxon>Pezizomycotina</taxon>
        <taxon>Orbiliomycetes</taxon>
        <taxon>Orbiliales</taxon>
        <taxon>Orbiliaceae</taxon>
        <taxon>Orbilia</taxon>
    </lineage>
</organism>
<gene>
    <name evidence="2" type="ORF">TWF102_012012</name>
</gene>
<dbReference type="AlphaFoldDB" id="A0A7C8N8N2"/>
<reference evidence="2 3" key="1">
    <citation type="submission" date="2019-06" db="EMBL/GenBank/DDBJ databases">
        <authorList>
            <person name="Palmer J.M."/>
        </authorList>
    </citation>
    <scope>NUCLEOTIDE SEQUENCE [LARGE SCALE GENOMIC DNA]</scope>
    <source>
        <strain evidence="2 3">TWF102</strain>
    </source>
</reference>
<keyword evidence="1" id="KW-0812">Transmembrane</keyword>
<protein>
    <recommendedName>
        <fullName evidence="4">Fungal N-terminal domain-containing protein</fullName>
    </recommendedName>
</protein>
<dbReference type="EMBL" id="WIQW01000027">
    <property type="protein sequence ID" value="KAF3099957.1"/>
    <property type="molecule type" value="Genomic_DNA"/>
</dbReference>
<feature type="transmembrane region" description="Helical" evidence="1">
    <location>
        <begin position="6"/>
        <end position="28"/>
    </location>
</feature>
<accession>A0A7C8N8N2</accession>